<feature type="transmembrane region" description="Helical" evidence="2">
    <location>
        <begin position="178"/>
        <end position="196"/>
    </location>
</feature>
<dbReference type="RefSeq" id="WP_378776102.1">
    <property type="nucleotide sequence ID" value="NZ_JBHTMX010000136.1"/>
</dbReference>
<name>A0ABW3Z9Y6_9HYPH</name>
<feature type="transmembrane region" description="Helical" evidence="2">
    <location>
        <begin position="137"/>
        <end position="157"/>
    </location>
</feature>
<sequence>MLAWIVIIVFSVVMPLVVYALRENIKQSRQGVILDLADFFGFENKYDEKTGESTRHRTHIDIIPSFEFVKYKYFMSPEQTKKNDRGDLAWWRFLLSMLPLMVTLMAGCLLVLSPHALGDDLLQKLLGLMKIDKGASQVVFSLHAVVLVAFLAAYISITRRLLQAVATFDLNPLTFLRSADHVFTAVLVTIVFYVSLPTLGSQLWGGVVLLVALAFGMIPDLGLLTIYQHAKLYYFKQQNVEVLKQVKAMPIEVLDGIDYATRDRLEEFGVRDVQNLATVNPIMLFVETPFGIYQTIDWVAQAQLCMAVGPENFVRLRALHVRTIFDLEAAMLGSDERIPATAPGSAAWVGVKSSPELRRLVGDIAFPGFVERRTETGERRGESRLDDDTLTNLTRMICDDLHVHRLRQIYLIIQERLLQRYALPKPGCDDKPPSQPQPLVAANPNVAT</sequence>
<protein>
    <submittedName>
        <fullName evidence="3">Uncharacterized protein</fullName>
    </submittedName>
</protein>
<feature type="region of interest" description="Disordered" evidence="1">
    <location>
        <begin position="424"/>
        <end position="448"/>
    </location>
</feature>
<proteinExistence type="predicted"/>
<evidence type="ECO:0000313" key="3">
    <source>
        <dbReference type="EMBL" id="MFD1332895.1"/>
    </source>
</evidence>
<evidence type="ECO:0000313" key="4">
    <source>
        <dbReference type="Proteomes" id="UP001597171"/>
    </source>
</evidence>
<evidence type="ECO:0000256" key="1">
    <source>
        <dbReference type="SAM" id="MobiDB-lite"/>
    </source>
</evidence>
<feature type="transmembrane region" description="Helical" evidence="2">
    <location>
        <begin position="89"/>
        <end position="117"/>
    </location>
</feature>
<dbReference type="EMBL" id="JBHTMX010000136">
    <property type="protein sequence ID" value="MFD1332895.1"/>
    <property type="molecule type" value="Genomic_DNA"/>
</dbReference>
<comment type="caution">
    <text evidence="3">The sequence shown here is derived from an EMBL/GenBank/DDBJ whole genome shotgun (WGS) entry which is preliminary data.</text>
</comment>
<keyword evidence="2" id="KW-0472">Membrane</keyword>
<keyword evidence="4" id="KW-1185">Reference proteome</keyword>
<keyword evidence="2" id="KW-1133">Transmembrane helix</keyword>
<organism evidence="3 4">
    <name type="scientific">Methylopila musalis</name>
    <dbReference type="NCBI Taxonomy" id="1134781"/>
    <lineage>
        <taxon>Bacteria</taxon>
        <taxon>Pseudomonadati</taxon>
        <taxon>Pseudomonadota</taxon>
        <taxon>Alphaproteobacteria</taxon>
        <taxon>Hyphomicrobiales</taxon>
        <taxon>Methylopilaceae</taxon>
        <taxon>Methylopila</taxon>
    </lineage>
</organism>
<dbReference type="Proteomes" id="UP001597171">
    <property type="component" value="Unassembled WGS sequence"/>
</dbReference>
<keyword evidence="2" id="KW-0812">Transmembrane</keyword>
<feature type="transmembrane region" description="Helical" evidence="2">
    <location>
        <begin position="202"/>
        <end position="227"/>
    </location>
</feature>
<gene>
    <name evidence="3" type="ORF">ACFQ4O_12895</name>
</gene>
<accession>A0ABW3Z9Y6</accession>
<reference evidence="4" key="1">
    <citation type="journal article" date="2019" name="Int. J. Syst. Evol. Microbiol.">
        <title>The Global Catalogue of Microorganisms (GCM) 10K type strain sequencing project: providing services to taxonomists for standard genome sequencing and annotation.</title>
        <authorList>
            <consortium name="The Broad Institute Genomics Platform"/>
            <consortium name="The Broad Institute Genome Sequencing Center for Infectious Disease"/>
            <person name="Wu L."/>
            <person name="Ma J."/>
        </authorList>
    </citation>
    <scope>NUCLEOTIDE SEQUENCE [LARGE SCALE GENOMIC DNA]</scope>
    <source>
        <strain evidence="4">CCUG 61696</strain>
    </source>
</reference>
<evidence type="ECO:0000256" key="2">
    <source>
        <dbReference type="SAM" id="Phobius"/>
    </source>
</evidence>
<feature type="transmembrane region" description="Helical" evidence="2">
    <location>
        <begin position="6"/>
        <end position="21"/>
    </location>
</feature>